<keyword evidence="3" id="KW-1185">Reference proteome</keyword>
<reference evidence="2 3" key="1">
    <citation type="submission" date="2020-10" db="EMBL/GenBank/DDBJ databases">
        <title>The Coptis chinensis genome and diversification of protoberbering-type alkaloids.</title>
        <authorList>
            <person name="Wang B."/>
            <person name="Shu S."/>
            <person name="Song C."/>
            <person name="Liu Y."/>
        </authorList>
    </citation>
    <scope>NUCLEOTIDE SEQUENCE [LARGE SCALE GENOMIC DNA]</scope>
    <source>
        <strain evidence="2">HL-2020</strain>
        <tissue evidence="2">Leaf</tissue>
    </source>
</reference>
<protein>
    <recommendedName>
        <fullName evidence="1">Reverse transcriptase zinc-binding domain-containing protein</fullName>
    </recommendedName>
</protein>
<dbReference type="OrthoDB" id="696485at2759"/>
<organism evidence="2 3">
    <name type="scientific">Coptis chinensis</name>
    <dbReference type="NCBI Taxonomy" id="261450"/>
    <lineage>
        <taxon>Eukaryota</taxon>
        <taxon>Viridiplantae</taxon>
        <taxon>Streptophyta</taxon>
        <taxon>Embryophyta</taxon>
        <taxon>Tracheophyta</taxon>
        <taxon>Spermatophyta</taxon>
        <taxon>Magnoliopsida</taxon>
        <taxon>Ranunculales</taxon>
        <taxon>Ranunculaceae</taxon>
        <taxon>Coptidoideae</taxon>
        <taxon>Coptis</taxon>
    </lineage>
</organism>
<evidence type="ECO:0000259" key="1">
    <source>
        <dbReference type="Pfam" id="PF13966"/>
    </source>
</evidence>
<evidence type="ECO:0000313" key="2">
    <source>
        <dbReference type="EMBL" id="KAF9624130.1"/>
    </source>
</evidence>
<dbReference type="EMBL" id="JADFTS010000001">
    <property type="protein sequence ID" value="KAF9624130.1"/>
    <property type="molecule type" value="Genomic_DNA"/>
</dbReference>
<dbReference type="Proteomes" id="UP000631114">
    <property type="component" value="Unassembled WGS sequence"/>
</dbReference>
<feature type="domain" description="Reverse transcriptase zinc-binding" evidence="1">
    <location>
        <begin position="67"/>
        <end position="111"/>
    </location>
</feature>
<evidence type="ECO:0000313" key="3">
    <source>
        <dbReference type="Proteomes" id="UP000631114"/>
    </source>
</evidence>
<sequence length="196" mass="21630">MLKNYVSFLRKGAIIHNSLDRKYVKIGARDILTIPKGDLVAVMVGGLFQACFFIRNYSASTDGLGYNNHINTDDRMQIMKFILALRCITCKDNMDTQSHTFYKCGFARQCWNYATHTFAMQQIPECYWLLPPIGVLEVRAAGSTGGSFGIIGWGFFCRDHTGRVHGVGAGGMGVDTTHNVNCQAILEGVTQATSMG</sequence>
<gene>
    <name evidence="2" type="ORF">IFM89_008068</name>
</gene>
<accession>A0A835M9C6</accession>
<dbReference type="Pfam" id="PF13966">
    <property type="entry name" value="zf-RVT"/>
    <property type="match status" value="1"/>
</dbReference>
<dbReference type="InterPro" id="IPR026960">
    <property type="entry name" value="RVT-Znf"/>
</dbReference>
<comment type="caution">
    <text evidence="2">The sequence shown here is derived from an EMBL/GenBank/DDBJ whole genome shotgun (WGS) entry which is preliminary data.</text>
</comment>
<proteinExistence type="predicted"/>
<name>A0A835M9C6_9MAGN</name>
<dbReference type="AlphaFoldDB" id="A0A835M9C6"/>